<gene>
    <name evidence="1" type="ORF">LCGC14_0372300</name>
</gene>
<proteinExistence type="predicted"/>
<name>A0A0F9TAI9_9ZZZZ</name>
<reference evidence="1" key="1">
    <citation type="journal article" date="2015" name="Nature">
        <title>Complex archaea that bridge the gap between prokaryotes and eukaryotes.</title>
        <authorList>
            <person name="Spang A."/>
            <person name="Saw J.H."/>
            <person name="Jorgensen S.L."/>
            <person name="Zaremba-Niedzwiedzka K."/>
            <person name="Martijn J."/>
            <person name="Lind A.E."/>
            <person name="van Eijk R."/>
            <person name="Schleper C."/>
            <person name="Guy L."/>
            <person name="Ettema T.J."/>
        </authorList>
    </citation>
    <scope>NUCLEOTIDE SEQUENCE</scope>
</reference>
<organism evidence="1">
    <name type="scientific">marine sediment metagenome</name>
    <dbReference type="NCBI Taxonomy" id="412755"/>
    <lineage>
        <taxon>unclassified sequences</taxon>
        <taxon>metagenomes</taxon>
        <taxon>ecological metagenomes</taxon>
    </lineage>
</organism>
<sequence>MKKLLLTLSLALMVAVIPLTYAMSWDMPEEPEVHFKASTPKMVQIWNQFTVSLIAVDDRTAYCTCAPPITPLHGANVTTIVTLSDNPEIITELHGKTNAHGKYVVGELVRSFEYTNDTQYNMTISVQYGDSTNTQVSQFWTYVRGG</sequence>
<protein>
    <submittedName>
        <fullName evidence="1">Uncharacterized protein</fullName>
    </submittedName>
</protein>
<evidence type="ECO:0000313" key="1">
    <source>
        <dbReference type="EMBL" id="KKN76204.1"/>
    </source>
</evidence>
<accession>A0A0F9TAI9</accession>
<dbReference type="AlphaFoldDB" id="A0A0F9TAI9"/>
<dbReference type="EMBL" id="LAZR01000298">
    <property type="protein sequence ID" value="KKN76204.1"/>
    <property type="molecule type" value="Genomic_DNA"/>
</dbReference>
<comment type="caution">
    <text evidence="1">The sequence shown here is derived from an EMBL/GenBank/DDBJ whole genome shotgun (WGS) entry which is preliminary data.</text>
</comment>